<sequence length="143" mass="15612">MNPNQAIQILNTASGTPGEEALDVGSCRNPPPRGVLHSSSSPYHMEDGLNGKEWRSDTNSNVGDPHYDPLFPFNFGLTTGPKPSPSAAALRSGDHSHQLTGCIPSVQGFWFPALGVHYFEDFVHPSLVSPTFKFFFANFLSFF</sequence>
<proteinExistence type="predicted"/>
<feature type="compositionally biased region" description="Basic and acidic residues" evidence="1">
    <location>
        <begin position="44"/>
        <end position="56"/>
    </location>
</feature>
<dbReference type="AlphaFoldDB" id="A0A9D5CXW2"/>
<feature type="region of interest" description="Disordered" evidence="1">
    <location>
        <begin position="34"/>
        <end position="61"/>
    </location>
</feature>
<evidence type="ECO:0000313" key="2">
    <source>
        <dbReference type="EMBL" id="KAJ0981890.1"/>
    </source>
</evidence>
<accession>A0A9D5CXW2</accession>
<evidence type="ECO:0000313" key="3">
    <source>
        <dbReference type="Proteomes" id="UP001085076"/>
    </source>
</evidence>
<gene>
    <name evidence="2" type="ORF">J5N97_010145</name>
</gene>
<reference evidence="2" key="2">
    <citation type="journal article" date="2022" name="Hortic Res">
        <title>The genome of Dioscorea zingiberensis sheds light on the biosynthesis, origin and evolution of the medicinally important diosgenin saponins.</title>
        <authorList>
            <person name="Li Y."/>
            <person name="Tan C."/>
            <person name="Li Z."/>
            <person name="Guo J."/>
            <person name="Li S."/>
            <person name="Chen X."/>
            <person name="Wang C."/>
            <person name="Dai X."/>
            <person name="Yang H."/>
            <person name="Song W."/>
            <person name="Hou L."/>
            <person name="Xu J."/>
            <person name="Tong Z."/>
            <person name="Xu A."/>
            <person name="Yuan X."/>
            <person name="Wang W."/>
            <person name="Yang Q."/>
            <person name="Chen L."/>
            <person name="Sun Z."/>
            <person name="Wang K."/>
            <person name="Pan B."/>
            <person name="Chen J."/>
            <person name="Bao Y."/>
            <person name="Liu F."/>
            <person name="Qi X."/>
            <person name="Gang D.R."/>
            <person name="Wen J."/>
            <person name="Li J."/>
        </authorList>
    </citation>
    <scope>NUCLEOTIDE SEQUENCE</scope>
    <source>
        <strain evidence="2">Dzin_1.0</strain>
    </source>
</reference>
<dbReference type="Proteomes" id="UP001085076">
    <property type="component" value="Miscellaneous, Linkage group lg02"/>
</dbReference>
<reference evidence="2" key="1">
    <citation type="submission" date="2021-03" db="EMBL/GenBank/DDBJ databases">
        <authorList>
            <person name="Li Z."/>
            <person name="Yang C."/>
        </authorList>
    </citation>
    <scope>NUCLEOTIDE SEQUENCE</scope>
    <source>
        <strain evidence="2">Dzin_1.0</strain>
        <tissue evidence="2">Leaf</tissue>
    </source>
</reference>
<dbReference type="EMBL" id="JAGGNH010000002">
    <property type="protein sequence ID" value="KAJ0981890.1"/>
    <property type="molecule type" value="Genomic_DNA"/>
</dbReference>
<evidence type="ECO:0000256" key="1">
    <source>
        <dbReference type="SAM" id="MobiDB-lite"/>
    </source>
</evidence>
<dbReference type="OrthoDB" id="416222at2759"/>
<keyword evidence="3" id="KW-1185">Reference proteome</keyword>
<protein>
    <submittedName>
        <fullName evidence="2">Uncharacterized protein</fullName>
    </submittedName>
</protein>
<name>A0A9D5CXW2_9LILI</name>
<comment type="caution">
    <text evidence="2">The sequence shown here is derived from an EMBL/GenBank/DDBJ whole genome shotgun (WGS) entry which is preliminary data.</text>
</comment>
<organism evidence="2 3">
    <name type="scientific">Dioscorea zingiberensis</name>
    <dbReference type="NCBI Taxonomy" id="325984"/>
    <lineage>
        <taxon>Eukaryota</taxon>
        <taxon>Viridiplantae</taxon>
        <taxon>Streptophyta</taxon>
        <taxon>Embryophyta</taxon>
        <taxon>Tracheophyta</taxon>
        <taxon>Spermatophyta</taxon>
        <taxon>Magnoliopsida</taxon>
        <taxon>Liliopsida</taxon>
        <taxon>Dioscoreales</taxon>
        <taxon>Dioscoreaceae</taxon>
        <taxon>Dioscorea</taxon>
    </lineage>
</organism>